<accession>A0A450SWY7</accession>
<dbReference type="AlphaFoldDB" id="A0A450SWY7"/>
<reference evidence="1" key="1">
    <citation type="submission" date="2019-02" db="EMBL/GenBank/DDBJ databases">
        <authorList>
            <person name="Gruber-Vodicka R. H."/>
            <person name="Seah K. B. B."/>
        </authorList>
    </citation>
    <scope>NUCLEOTIDE SEQUENCE</scope>
    <source>
        <strain evidence="1">BECK_DK161</strain>
    </source>
</reference>
<proteinExistence type="predicted"/>
<evidence type="ECO:0000313" key="1">
    <source>
        <dbReference type="EMBL" id="VFJ58549.1"/>
    </source>
</evidence>
<protein>
    <recommendedName>
        <fullName evidence="2">Glycosyl transferase family 2</fullName>
    </recommendedName>
</protein>
<organism evidence="1">
    <name type="scientific">Candidatus Kentrum sp. DK</name>
    <dbReference type="NCBI Taxonomy" id="2126562"/>
    <lineage>
        <taxon>Bacteria</taxon>
        <taxon>Pseudomonadati</taxon>
        <taxon>Pseudomonadota</taxon>
        <taxon>Gammaproteobacteria</taxon>
        <taxon>Candidatus Kentrum</taxon>
    </lineage>
</organism>
<dbReference type="InterPro" id="IPR007877">
    <property type="entry name" value="DUF707"/>
</dbReference>
<dbReference type="SUPFAM" id="SSF53448">
    <property type="entry name" value="Nucleotide-diphospho-sugar transferases"/>
    <property type="match status" value="1"/>
</dbReference>
<dbReference type="Pfam" id="PF05212">
    <property type="entry name" value="DUF707"/>
    <property type="match status" value="1"/>
</dbReference>
<name>A0A450SWY7_9GAMM</name>
<dbReference type="InterPro" id="IPR029044">
    <property type="entry name" value="Nucleotide-diphossugar_trans"/>
</dbReference>
<dbReference type="EMBL" id="CAADEY010000066">
    <property type="protein sequence ID" value="VFJ58549.1"/>
    <property type="molecule type" value="Genomic_DNA"/>
</dbReference>
<evidence type="ECO:0008006" key="2">
    <source>
        <dbReference type="Google" id="ProtNLM"/>
    </source>
</evidence>
<sequence length="315" mass="36907">MASGNFSIFVLIRIGEVLSCNKFFSSDCFEDRIRFCFSSYLCRNVSGRGGYPFNHHFPGGKWAGIHDFFRQHPELLDRYDWFWFPDDDIETTPEDARRFLDVVRREGFALAQPSLRPDSYYAHRITLSNPRFEFRRTNFVELMIPVIRRDLLKKVLPLFKDRHAALGLDFFWHQLTERPARDVAIVDAVAMGHYRPRQTHLKGRMSSMGVDIDAEREGTFRQFAIRRQLPVILSGVTANGRHLERGLALWRAYFRGLGEIRELATRGPFGYREMAGMLYRQLTTRTDTACFDRACFQRFMNESRKDEAFPFSEEA</sequence>
<gene>
    <name evidence="1" type="ORF">BECKDK2373C_GA0170839_10668</name>
</gene>